<comment type="caution">
    <text evidence="4">The sequence shown here is derived from an EMBL/GenBank/DDBJ whole genome shotgun (WGS) entry which is preliminary data.</text>
</comment>
<reference evidence="4" key="1">
    <citation type="submission" date="2020-12" db="EMBL/GenBank/DDBJ databases">
        <title>Clostridium thailandense sp. nov., a novel acetogenic bacterium isolated from peat land soil in Thailand.</title>
        <authorList>
            <person name="Chaikitkaew S."/>
            <person name="Birkeland N.K."/>
        </authorList>
    </citation>
    <scope>NUCLEOTIDE SEQUENCE</scope>
    <source>
        <strain evidence="4">DSM 17425</strain>
    </source>
</reference>
<name>A0A934I093_9CLOT</name>
<accession>A0A934I093</accession>
<evidence type="ECO:0000313" key="4">
    <source>
        <dbReference type="EMBL" id="MBI6873655.1"/>
    </source>
</evidence>
<keyword evidence="1" id="KW-0328">Glycosyltransferase</keyword>
<dbReference type="RefSeq" id="WP_211143078.1">
    <property type="nucleotide sequence ID" value="NZ_JAEEGB010000014.1"/>
</dbReference>
<dbReference type="SUPFAM" id="SSF53448">
    <property type="entry name" value="Nucleotide-diphospho-sugar transferases"/>
    <property type="match status" value="1"/>
</dbReference>
<dbReference type="Gene3D" id="3.90.550.10">
    <property type="entry name" value="Spore Coat Polysaccharide Biosynthesis Protein SpsA, Chain A"/>
    <property type="match status" value="1"/>
</dbReference>
<sequence>MIKVSIIIPIYNAQTYLEKCLDSVMGQTLQEIEIILINDGSSDNSLNICKEYAIKDKRIKVIDKENKGVSKARNTGLLYAKGEYVTFIDSDDCIEHNMIEELYNSVTANNAEFCMCNYVKENNGKILYIDSSIHKKVLEGNDIKNYLLIPLIEREDNQKEHILGNFRGPLGKLFKKDIIEKYNIKFKEDLIIGEDFIFNLEFLIHTNKAVINQGFYYHYLINTNSATMRYKKDCWKSIYRTIILYLKDFLKNNNLCLEAKDKVDKLIIKYFLMSIINEGRRNNPKSRAEKINAIREMCEDKIIMNSIKSVDLSLYGKRNNLILFLAKYKLPYLIYIII</sequence>
<evidence type="ECO:0000259" key="3">
    <source>
        <dbReference type="Pfam" id="PF00535"/>
    </source>
</evidence>
<dbReference type="PANTHER" id="PTHR22916">
    <property type="entry name" value="GLYCOSYLTRANSFERASE"/>
    <property type="match status" value="1"/>
</dbReference>
<dbReference type="GO" id="GO:0016757">
    <property type="term" value="F:glycosyltransferase activity"/>
    <property type="evidence" value="ECO:0007669"/>
    <property type="project" value="UniProtKB-KW"/>
</dbReference>
<dbReference type="AlphaFoldDB" id="A0A934I093"/>
<protein>
    <submittedName>
        <fullName evidence="4">Glycosyltransferase</fullName>
    </submittedName>
</protein>
<dbReference type="InterPro" id="IPR029044">
    <property type="entry name" value="Nucleotide-diphossugar_trans"/>
</dbReference>
<gene>
    <name evidence="4" type="ORF">I6U51_13190</name>
</gene>
<dbReference type="PANTHER" id="PTHR22916:SF51">
    <property type="entry name" value="GLYCOSYLTRANSFERASE EPSH-RELATED"/>
    <property type="match status" value="1"/>
</dbReference>
<evidence type="ECO:0000256" key="2">
    <source>
        <dbReference type="ARBA" id="ARBA00022679"/>
    </source>
</evidence>
<dbReference type="CDD" id="cd00761">
    <property type="entry name" value="Glyco_tranf_GTA_type"/>
    <property type="match status" value="1"/>
</dbReference>
<evidence type="ECO:0000256" key="1">
    <source>
        <dbReference type="ARBA" id="ARBA00022676"/>
    </source>
</evidence>
<evidence type="ECO:0000313" key="5">
    <source>
        <dbReference type="Proteomes" id="UP000622687"/>
    </source>
</evidence>
<feature type="domain" description="Glycosyltransferase 2-like" evidence="3">
    <location>
        <begin position="5"/>
        <end position="180"/>
    </location>
</feature>
<organism evidence="4 5">
    <name type="scientific">Clostridium aciditolerans</name>
    <dbReference type="NCBI Taxonomy" id="339861"/>
    <lineage>
        <taxon>Bacteria</taxon>
        <taxon>Bacillati</taxon>
        <taxon>Bacillota</taxon>
        <taxon>Clostridia</taxon>
        <taxon>Eubacteriales</taxon>
        <taxon>Clostridiaceae</taxon>
        <taxon>Clostridium</taxon>
    </lineage>
</organism>
<dbReference type="EMBL" id="JAEEGB010000014">
    <property type="protein sequence ID" value="MBI6873655.1"/>
    <property type="molecule type" value="Genomic_DNA"/>
</dbReference>
<keyword evidence="5" id="KW-1185">Reference proteome</keyword>
<dbReference type="Proteomes" id="UP000622687">
    <property type="component" value="Unassembled WGS sequence"/>
</dbReference>
<keyword evidence="2" id="KW-0808">Transferase</keyword>
<dbReference type="InterPro" id="IPR001173">
    <property type="entry name" value="Glyco_trans_2-like"/>
</dbReference>
<proteinExistence type="predicted"/>
<dbReference type="Pfam" id="PF00535">
    <property type="entry name" value="Glycos_transf_2"/>
    <property type="match status" value="1"/>
</dbReference>